<dbReference type="EMBL" id="CP036501">
    <property type="protein sequence ID" value="UZP75228.1"/>
    <property type="molecule type" value="Genomic_DNA"/>
</dbReference>
<dbReference type="PROSITE" id="PS51257">
    <property type="entry name" value="PROKAR_LIPOPROTEIN"/>
    <property type="match status" value="1"/>
</dbReference>
<dbReference type="PANTHER" id="PTHR45586">
    <property type="entry name" value="TPR REPEAT-CONTAINING PROTEIN PA4667"/>
    <property type="match status" value="1"/>
</dbReference>
<protein>
    <submittedName>
        <fullName evidence="4">Type IV pilus biogenesis/stability protein PilW</fullName>
    </submittedName>
</protein>
<dbReference type="SUPFAM" id="SSF48452">
    <property type="entry name" value="TPR-like"/>
    <property type="match status" value="1"/>
</dbReference>
<keyword evidence="1" id="KW-0677">Repeat</keyword>
<reference evidence="4 5" key="1">
    <citation type="submission" date="2019-02" db="EMBL/GenBank/DDBJ databases">
        <title>Halieaceae_genomes.</title>
        <authorList>
            <person name="Li S.-H."/>
        </authorList>
    </citation>
    <scope>NUCLEOTIDE SEQUENCE [LARGE SCALE GENOMIC DNA]</scope>
    <source>
        <strain evidence="4 5">JH123</strain>
    </source>
</reference>
<evidence type="ECO:0000256" key="2">
    <source>
        <dbReference type="ARBA" id="ARBA00022803"/>
    </source>
</evidence>
<evidence type="ECO:0000256" key="3">
    <source>
        <dbReference type="PROSITE-ProRule" id="PRU00339"/>
    </source>
</evidence>
<keyword evidence="2 3" id="KW-0802">TPR repeat</keyword>
<dbReference type="InterPro" id="IPR011990">
    <property type="entry name" value="TPR-like_helical_dom_sf"/>
</dbReference>
<dbReference type="InterPro" id="IPR013360">
    <property type="entry name" value="Pilus_4_PilW"/>
</dbReference>
<dbReference type="PROSITE" id="PS50005">
    <property type="entry name" value="TPR"/>
    <property type="match status" value="1"/>
</dbReference>
<keyword evidence="5" id="KW-1185">Reference proteome</keyword>
<feature type="repeat" description="TPR" evidence="3">
    <location>
        <begin position="137"/>
        <end position="170"/>
    </location>
</feature>
<organism evidence="4 5">
    <name type="scientific">Candidatus Paraluminiphilus aquimaris</name>
    <dbReference type="NCBI Taxonomy" id="2518994"/>
    <lineage>
        <taxon>Bacteria</taxon>
        <taxon>Pseudomonadati</taxon>
        <taxon>Pseudomonadota</taxon>
        <taxon>Gammaproteobacteria</taxon>
        <taxon>Cellvibrionales</taxon>
        <taxon>Halieaceae</taxon>
        <taxon>Candidatus Paraluminiphilus</taxon>
    </lineage>
</organism>
<gene>
    <name evidence="4" type="primary">pilW</name>
    <name evidence="4" type="ORF">E0F26_10990</name>
</gene>
<accession>A0ABY6QAI1</accession>
<dbReference type="InterPro" id="IPR051012">
    <property type="entry name" value="CellSynth/LPSAsmb/PSIAsmb"/>
</dbReference>
<evidence type="ECO:0000256" key="1">
    <source>
        <dbReference type="ARBA" id="ARBA00022737"/>
    </source>
</evidence>
<dbReference type="NCBIfam" id="TIGR02521">
    <property type="entry name" value="type_IV_pilW"/>
    <property type="match status" value="1"/>
</dbReference>
<dbReference type="Gene3D" id="1.25.40.10">
    <property type="entry name" value="Tetratricopeptide repeat domain"/>
    <property type="match status" value="1"/>
</dbReference>
<name>A0ABY6QAI1_9GAMM</name>
<dbReference type="Pfam" id="PF13432">
    <property type="entry name" value="TPR_16"/>
    <property type="match status" value="2"/>
</dbReference>
<dbReference type="InterPro" id="IPR019734">
    <property type="entry name" value="TPR_rpt"/>
</dbReference>
<evidence type="ECO:0000313" key="4">
    <source>
        <dbReference type="EMBL" id="UZP75228.1"/>
    </source>
</evidence>
<dbReference type="Proteomes" id="UP001317963">
    <property type="component" value="Chromosome"/>
</dbReference>
<dbReference type="PANTHER" id="PTHR45586:SF1">
    <property type="entry name" value="LIPOPOLYSACCHARIDE ASSEMBLY PROTEIN B"/>
    <property type="match status" value="1"/>
</dbReference>
<dbReference type="RefSeq" id="WP_279241708.1">
    <property type="nucleotide sequence ID" value="NZ_CP036501.1"/>
</dbReference>
<evidence type="ECO:0000313" key="5">
    <source>
        <dbReference type="Proteomes" id="UP001317963"/>
    </source>
</evidence>
<dbReference type="SMART" id="SM00028">
    <property type="entry name" value="TPR"/>
    <property type="match status" value="3"/>
</dbReference>
<sequence length="253" mass="27538">MKNRLIALLLAVTAGCVTETQGPEPVVVDDKQAISQRVALARQYIGAGDWDNAKRNLELAASIDEDNPEVLEAFALVFQSTGEFELAAANFTRALEGGAGSRARNNYAAFLFSQGQYQQSADEFREVTADTLYSGRPRAFVNLGLALLQLGNTNEARQAFTRSLFMDSRNPTALLELTQISLTEGDVEAASGYYASYRQSVRGQSARALILGVEIARLSGDADLEASNLLSLRNLHAEAPIYKVWSAAQLEQR</sequence>
<proteinExistence type="predicted"/>